<dbReference type="GO" id="GO:0017038">
    <property type="term" value="P:protein import"/>
    <property type="evidence" value="ECO:0007669"/>
    <property type="project" value="TreeGrafter"/>
</dbReference>
<dbReference type="InterPro" id="IPR002898">
    <property type="entry name" value="MotA_ExbB_proton_chnl"/>
</dbReference>
<dbReference type="Pfam" id="PF01618">
    <property type="entry name" value="MotA_ExbB"/>
    <property type="match status" value="1"/>
</dbReference>
<evidence type="ECO:0000313" key="10">
    <source>
        <dbReference type="EMBL" id="QDV26329.1"/>
    </source>
</evidence>
<keyword evidence="11" id="KW-1185">Reference proteome</keyword>
<feature type="transmembrane region" description="Helical" evidence="8">
    <location>
        <begin position="229"/>
        <end position="253"/>
    </location>
</feature>
<evidence type="ECO:0000256" key="1">
    <source>
        <dbReference type="ARBA" id="ARBA00004651"/>
    </source>
</evidence>
<comment type="similarity">
    <text evidence="6">Belongs to the exbB/tolQ family.</text>
</comment>
<evidence type="ECO:0000256" key="3">
    <source>
        <dbReference type="ARBA" id="ARBA00022692"/>
    </source>
</evidence>
<evidence type="ECO:0000313" key="11">
    <source>
        <dbReference type="Proteomes" id="UP000318017"/>
    </source>
</evidence>
<evidence type="ECO:0000256" key="4">
    <source>
        <dbReference type="ARBA" id="ARBA00022989"/>
    </source>
</evidence>
<feature type="transmembrane region" description="Helical" evidence="8">
    <location>
        <begin position="77"/>
        <end position="104"/>
    </location>
</feature>
<evidence type="ECO:0000256" key="7">
    <source>
        <dbReference type="SAM" id="MobiDB-lite"/>
    </source>
</evidence>
<reference evidence="10 11" key="1">
    <citation type="submission" date="2019-02" db="EMBL/GenBank/DDBJ databases">
        <title>Deep-cultivation of Planctomycetes and their phenomic and genomic characterization uncovers novel biology.</title>
        <authorList>
            <person name="Wiegand S."/>
            <person name="Jogler M."/>
            <person name="Boedeker C."/>
            <person name="Pinto D."/>
            <person name="Vollmers J."/>
            <person name="Rivas-Marin E."/>
            <person name="Kohn T."/>
            <person name="Peeters S.H."/>
            <person name="Heuer A."/>
            <person name="Rast P."/>
            <person name="Oberbeckmann S."/>
            <person name="Bunk B."/>
            <person name="Jeske O."/>
            <person name="Meyerdierks A."/>
            <person name="Storesund J.E."/>
            <person name="Kallscheuer N."/>
            <person name="Luecker S."/>
            <person name="Lage O.M."/>
            <person name="Pohl T."/>
            <person name="Merkel B.J."/>
            <person name="Hornburger P."/>
            <person name="Mueller R.-W."/>
            <person name="Bruemmer F."/>
            <person name="Labrenz M."/>
            <person name="Spormann A.M."/>
            <person name="Op den Camp H."/>
            <person name="Overmann J."/>
            <person name="Amann R."/>
            <person name="Jetten M.S.M."/>
            <person name="Mascher T."/>
            <person name="Medema M.H."/>
            <person name="Devos D.P."/>
            <person name="Kaster A.-K."/>
            <person name="Ovreas L."/>
            <person name="Rohde M."/>
            <person name="Galperin M.Y."/>
            <person name="Jogler C."/>
        </authorList>
    </citation>
    <scope>NUCLEOTIDE SEQUENCE [LARGE SCALE GENOMIC DNA]</scope>
    <source>
        <strain evidence="10 11">Q31a</strain>
    </source>
</reference>
<dbReference type="Proteomes" id="UP000318017">
    <property type="component" value="Chromosome"/>
</dbReference>
<keyword evidence="2" id="KW-1003">Cell membrane</keyword>
<dbReference type="PANTHER" id="PTHR30625:SF17">
    <property type="entry name" value="TOLQ-RELATED"/>
    <property type="match status" value="1"/>
</dbReference>
<organism evidence="10 11">
    <name type="scientific">Aureliella helgolandensis</name>
    <dbReference type="NCBI Taxonomy" id="2527968"/>
    <lineage>
        <taxon>Bacteria</taxon>
        <taxon>Pseudomonadati</taxon>
        <taxon>Planctomycetota</taxon>
        <taxon>Planctomycetia</taxon>
        <taxon>Pirellulales</taxon>
        <taxon>Pirellulaceae</taxon>
        <taxon>Aureliella</taxon>
    </lineage>
</organism>
<evidence type="ECO:0000256" key="2">
    <source>
        <dbReference type="ARBA" id="ARBA00022475"/>
    </source>
</evidence>
<evidence type="ECO:0000256" key="8">
    <source>
        <dbReference type="SAM" id="Phobius"/>
    </source>
</evidence>
<evidence type="ECO:0000256" key="6">
    <source>
        <dbReference type="RuleBase" id="RU004057"/>
    </source>
</evidence>
<keyword evidence="3 8" id="KW-0812">Transmembrane</keyword>
<feature type="transmembrane region" description="Helical" evidence="8">
    <location>
        <begin position="36"/>
        <end position="57"/>
    </location>
</feature>
<keyword evidence="6" id="KW-0813">Transport</keyword>
<keyword evidence="4 8" id="KW-1133">Transmembrane helix</keyword>
<protein>
    <submittedName>
        <fullName evidence="10">Biopolymer transport protein ExbB</fullName>
    </submittedName>
</protein>
<keyword evidence="6" id="KW-0653">Protein transport</keyword>
<evidence type="ECO:0000256" key="5">
    <source>
        <dbReference type="ARBA" id="ARBA00023136"/>
    </source>
</evidence>
<evidence type="ECO:0000259" key="9">
    <source>
        <dbReference type="Pfam" id="PF01618"/>
    </source>
</evidence>
<accession>A0A518GCK7</accession>
<name>A0A518GCK7_9BACT</name>
<gene>
    <name evidence="10" type="primary">exbB_1</name>
    <name evidence="10" type="ORF">Q31a_47010</name>
</gene>
<dbReference type="InterPro" id="IPR050790">
    <property type="entry name" value="ExbB/TolQ_transport"/>
</dbReference>
<dbReference type="AlphaFoldDB" id="A0A518GCK7"/>
<sequence length="316" mass="33435">MADLGCNSSLPMRVDFGFRVPFASYLRHLADGLRSALTSLATILTLFLGALVPQYAWAQGDALSPEPAVETGGFWAVISSGGWIGGLILFALLMLSLMSVYLIIEQVMVLRKQEVMPTGLAEEVRQLLSQGRLPDADAACRQRPSPLAFVILSGLSELDYGWTAMEKAMEDAISEQAAKLYRKIEYLSVIGNLAPMCGLLGTVTGMIFAFQQVAISQGTAGASDLAEGIYSALVTTVAGLVVAIPSLGAFAVFRNRIDQLIAEAAYLAQHVFAPVRRRAIQTGTRPKSAGPAPLASAPASPPASPPVPPPPPRPNS</sequence>
<dbReference type="GO" id="GO:0005886">
    <property type="term" value="C:plasma membrane"/>
    <property type="evidence" value="ECO:0007669"/>
    <property type="project" value="UniProtKB-SubCell"/>
</dbReference>
<dbReference type="EMBL" id="CP036298">
    <property type="protein sequence ID" value="QDV26329.1"/>
    <property type="molecule type" value="Genomic_DNA"/>
</dbReference>
<feature type="transmembrane region" description="Helical" evidence="8">
    <location>
        <begin position="186"/>
        <end position="209"/>
    </location>
</feature>
<feature type="domain" description="MotA/TolQ/ExbB proton channel" evidence="9">
    <location>
        <begin position="162"/>
        <end position="263"/>
    </location>
</feature>
<feature type="region of interest" description="Disordered" evidence="7">
    <location>
        <begin position="282"/>
        <end position="316"/>
    </location>
</feature>
<feature type="compositionally biased region" description="Pro residues" evidence="7">
    <location>
        <begin position="299"/>
        <end position="316"/>
    </location>
</feature>
<proteinExistence type="inferred from homology"/>
<dbReference type="KEGG" id="ahel:Q31a_47010"/>
<comment type="subcellular location">
    <subcellularLocation>
        <location evidence="1">Cell membrane</location>
        <topology evidence="1">Multi-pass membrane protein</topology>
    </subcellularLocation>
    <subcellularLocation>
        <location evidence="6">Membrane</location>
        <topology evidence="6">Multi-pass membrane protein</topology>
    </subcellularLocation>
</comment>
<keyword evidence="5 8" id="KW-0472">Membrane</keyword>
<dbReference type="PANTHER" id="PTHR30625">
    <property type="entry name" value="PROTEIN TOLQ"/>
    <property type="match status" value="1"/>
</dbReference>
<feature type="compositionally biased region" description="Low complexity" evidence="7">
    <location>
        <begin position="286"/>
        <end position="298"/>
    </location>
</feature>